<dbReference type="GO" id="GO:0003677">
    <property type="term" value="F:DNA binding"/>
    <property type="evidence" value="ECO:0007669"/>
    <property type="project" value="UniProtKB-KW"/>
</dbReference>
<dbReference type="Proteomes" id="UP000092482">
    <property type="component" value="Chromosome"/>
</dbReference>
<dbReference type="Gene3D" id="1.10.10.10">
    <property type="entry name" value="Winged helix-like DNA-binding domain superfamily/Winged helix DNA-binding domain"/>
    <property type="match status" value="1"/>
</dbReference>
<keyword evidence="8" id="KW-1185">Reference proteome</keyword>
<dbReference type="PANTHER" id="PTHR30579">
    <property type="entry name" value="TRANSCRIPTIONAL REGULATOR"/>
    <property type="match status" value="1"/>
</dbReference>
<evidence type="ECO:0000259" key="6">
    <source>
        <dbReference type="PROSITE" id="PS50931"/>
    </source>
</evidence>
<protein>
    <submittedName>
        <fullName evidence="7">Transcriptional regulator, LysR family</fullName>
    </submittedName>
</protein>
<dbReference type="GO" id="GO:0003700">
    <property type="term" value="F:DNA-binding transcription factor activity"/>
    <property type="evidence" value="ECO:0007669"/>
    <property type="project" value="InterPro"/>
</dbReference>
<sequence>MNLDPAGLETLACVVREGSFDRAARRLSITPSAVSQRIRALERGLGRVVVTRSKPVVPTPAGEVLLRLAGHWEVLVGDALAELVPEAEGSAYPSVSVVVNADSLATWLLPALARAQEELGVVLDLVREDEEYASERVRAGTALAAVTADPTPVPGCRITPLGSLRYVACCTPAFHGRWFADGVRAAALDAAPVLRFDDKDRMQHRVARRWARREVHPPAHVVGSSHGFAEAVRLGMGWGMIPVEWAEPWLAAGELVELGPRPSMDVPLHWLSARLASRTLDVLTRCVTEQAATALHRRR</sequence>
<evidence type="ECO:0000313" key="8">
    <source>
        <dbReference type="Proteomes" id="UP000092482"/>
    </source>
</evidence>
<dbReference type="InterPro" id="IPR005119">
    <property type="entry name" value="LysR_subst-bd"/>
</dbReference>
<dbReference type="Gene3D" id="3.40.190.290">
    <property type="match status" value="1"/>
</dbReference>
<keyword evidence="2" id="KW-0805">Transcription regulation</keyword>
<evidence type="ECO:0000256" key="1">
    <source>
        <dbReference type="ARBA" id="ARBA00009437"/>
    </source>
</evidence>
<dbReference type="InterPro" id="IPR036388">
    <property type="entry name" value="WH-like_DNA-bd_sf"/>
</dbReference>
<dbReference type="AlphaFoldDB" id="A0A1B1N7S4"/>
<keyword evidence="3" id="KW-0238">DNA-binding</keyword>
<dbReference type="NCBIfam" id="NF002964">
    <property type="entry name" value="PRK03635.1"/>
    <property type="match status" value="1"/>
</dbReference>
<keyword evidence="4" id="KW-0010">Activator</keyword>
<accession>A0A1B1N7S4</accession>
<dbReference type="PANTHER" id="PTHR30579:SF2">
    <property type="entry name" value="HTH-TYPE TRANSCRIPTIONAL REGULATOR ARGP"/>
    <property type="match status" value="1"/>
</dbReference>
<evidence type="ECO:0000256" key="4">
    <source>
        <dbReference type="ARBA" id="ARBA00023159"/>
    </source>
</evidence>
<dbReference type="InterPro" id="IPR000847">
    <property type="entry name" value="LysR_HTH_N"/>
</dbReference>
<dbReference type="PROSITE" id="PS50931">
    <property type="entry name" value="HTH_LYSR"/>
    <property type="match status" value="1"/>
</dbReference>
<gene>
    <name evidence="7" type="ORF">SGUI_0087</name>
</gene>
<dbReference type="InterPro" id="IPR036390">
    <property type="entry name" value="WH_DNA-bd_sf"/>
</dbReference>
<dbReference type="STRING" id="1758689.SGUI_0087"/>
<dbReference type="InterPro" id="IPR050176">
    <property type="entry name" value="LTTR"/>
</dbReference>
<name>A0A1B1N7S4_9MICO</name>
<evidence type="ECO:0000313" key="7">
    <source>
        <dbReference type="EMBL" id="ANS77483.1"/>
    </source>
</evidence>
<dbReference type="PATRIC" id="fig|1758689.4.peg.88"/>
<comment type="similarity">
    <text evidence="1">Belongs to the LysR transcriptional regulatory family.</text>
</comment>
<dbReference type="NCBIfam" id="TIGR03298">
    <property type="entry name" value="argP"/>
    <property type="match status" value="1"/>
</dbReference>
<dbReference type="OrthoDB" id="3252676at2"/>
<dbReference type="Pfam" id="PF00126">
    <property type="entry name" value="HTH_1"/>
    <property type="match status" value="1"/>
</dbReference>
<evidence type="ECO:0000256" key="2">
    <source>
        <dbReference type="ARBA" id="ARBA00023015"/>
    </source>
</evidence>
<dbReference type="RefSeq" id="WP_066634846.1">
    <property type="nucleotide sequence ID" value="NZ_CP014989.1"/>
</dbReference>
<dbReference type="KEGG" id="serj:SGUI_0087"/>
<dbReference type="SUPFAM" id="SSF53850">
    <property type="entry name" value="Periplasmic binding protein-like II"/>
    <property type="match status" value="1"/>
</dbReference>
<dbReference type="EMBL" id="CP014989">
    <property type="protein sequence ID" value="ANS77483.1"/>
    <property type="molecule type" value="Genomic_DNA"/>
</dbReference>
<keyword evidence="5" id="KW-0804">Transcription</keyword>
<evidence type="ECO:0000256" key="3">
    <source>
        <dbReference type="ARBA" id="ARBA00023125"/>
    </source>
</evidence>
<dbReference type="SUPFAM" id="SSF46785">
    <property type="entry name" value="Winged helix' DNA-binding domain"/>
    <property type="match status" value="1"/>
</dbReference>
<dbReference type="Pfam" id="PF03466">
    <property type="entry name" value="LysR_substrate"/>
    <property type="match status" value="1"/>
</dbReference>
<dbReference type="InterPro" id="IPR017685">
    <property type="entry name" value="ArgP"/>
</dbReference>
<proteinExistence type="inferred from homology"/>
<evidence type="ECO:0000256" key="5">
    <source>
        <dbReference type="ARBA" id="ARBA00023163"/>
    </source>
</evidence>
<organism evidence="7 8">
    <name type="scientific">Serinicoccus hydrothermalis</name>
    <dbReference type="NCBI Taxonomy" id="1758689"/>
    <lineage>
        <taxon>Bacteria</taxon>
        <taxon>Bacillati</taxon>
        <taxon>Actinomycetota</taxon>
        <taxon>Actinomycetes</taxon>
        <taxon>Micrococcales</taxon>
        <taxon>Ornithinimicrobiaceae</taxon>
        <taxon>Serinicoccus</taxon>
    </lineage>
</organism>
<feature type="domain" description="HTH lysR-type" evidence="6">
    <location>
        <begin position="1"/>
        <end position="59"/>
    </location>
</feature>
<reference evidence="7 8" key="1">
    <citation type="submission" date="2016-03" db="EMBL/GenBank/DDBJ databases">
        <title>Shallow-sea hydrothermal system.</title>
        <authorList>
            <person name="Tang K."/>
        </authorList>
    </citation>
    <scope>NUCLEOTIDE SEQUENCE [LARGE SCALE GENOMIC DNA]</scope>
    <source>
        <strain evidence="7 8">JLT9</strain>
    </source>
</reference>